<reference evidence="4" key="4">
    <citation type="journal article" date="2019" name="Int. J. Syst. Evol. Microbiol.">
        <title>The Global Catalogue of Microorganisms (GCM) 10K type strain sequencing project: providing services to taxonomists for standard genome sequencing and annotation.</title>
        <authorList>
            <consortium name="The Broad Institute Genomics Platform"/>
            <consortium name="The Broad Institute Genome Sequencing Center for Infectious Disease"/>
            <person name="Wu L."/>
            <person name="Ma J."/>
        </authorList>
    </citation>
    <scope>NUCLEOTIDE SEQUENCE [LARGE SCALE GENOMIC DNA]</scope>
    <source>
        <strain evidence="4">CCM 8778</strain>
    </source>
</reference>
<evidence type="ECO:0000313" key="3">
    <source>
        <dbReference type="Proteomes" id="UP000242861"/>
    </source>
</evidence>
<dbReference type="AlphaFoldDB" id="A0A2I0CTN2"/>
<comment type="caution">
    <text evidence="2">The sequence shown here is derived from an EMBL/GenBank/DDBJ whole genome shotgun (WGS) entry which is preliminary data.</text>
</comment>
<organism evidence="2 3">
    <name type="scientific">Pseudomonas fluvialis</name>
    <dbReference type="NCBI Taxonomy" id="1793966"/>
    <lineage>
        <taxon>Bacteria</taxon>
        <taxon>Pseudomonadati</taxon>
        <taxon>Pseudomonadota</taxon>
        <taxon>Gammaproteobacteria</taxon>
        <taxon>Pseudomonadales</taxon>
        <taxon>Pseudomonadaceae</taxon>
        <taxon>Pseudomonas</taxon>
    </lineage>
</organism>
<protein>
    <submittedName>
        <fullName evidence="2">DUF2835 domain-containing protein</fullName>
    </submittedName>
</protein>
<dbReference type="RefSeq" id="WP_093985268.1">
    <property type="nucleotide sequence ID" value="NZ_BMDE01000007.1"/>
</dbReference>
<reference evidence="1" key="1">
    <citation type="journal article" date="2014" name="Int. J. Syst. Evol. Microbiol.">
        <title>Complete genome of a new Firmicutes species belonging to the dominant human colonic microbiota ('Ruminococcus bicirculans') reveals two chromosomes and a selective capacity to utilize plant glucans.</title>
        <authorList>
            <consortium name="NISC Comparative Sequencing Program"/>
            <person name="Wegmann U."/>
            <person name="Louis P."/>
            <person name="Goesmann A."/>
            <person name="Henrissat B."/>
            <person name="Duncan S.H."/>
            <person name="Flint H.J."/>
        </authorList>
    </citation>
    <scope>NUCLEOTIDE SEQUENCE</scope>
    <source>
        <strain evidence="1">CCM 8778</strain>
    </source>
</reference>
<dbReference type="EMBL" id="BMDE01000007">
    <property type="protein sequence ID" value="GGH95208.1"/>
    <property type="molecule type" value="Genomic_DNA"/>
</dbReference>
<dbReference type="EMBL" id="PIYS01000003">
    <property type="protein sequence ID" value="PKF72727.1"/>
    <property type="molecule type" value="Genomic_DNA"/>
</dbReference>
<reference evidence="2" key="2">
    <citation type="submission" date="2017-12" db="EMBL/GenBank/DDBJ databases">
        <authorList>
            <person name="Hurst M.R.H."/>
        </authorList>
    </citation>
    <scope>NUCLEOTIDE SEQUENCE [LARGE SCALE GENOMIC DNA]</scope>
    <source>
        <strain evidence="2">ZYSR67-Z</strain>
    </source>
</reference>
<reference evidence="1" key="5">
    <citation type="submission" date="2024-05" db="EMBL/GenBank/DDBJ databases">
        <authorList>
            <person name="Sun Q."/>
            <person name="Sedlacek I."/>
        </authorList>
    </citation>
    <scope>NUCLEOTIDE SEQUENCE</scope>
    <source>
        <strain evidence="1">CCM 8778</strain>
    </source>
</reference>
<dbReference type="InterPro" id="IPR021363">
    <property type="entry name" value="DUF2835"/>
</dbReference>
<proteinExistence type="predicted"/>
<accession>A0A2I0CTN2</accession>
<reference evidence="3" key="3">
    <citation type="submission" date="2017-12" db="EMBL/GenBank/DDBJ databases">
        <authorList>
            <person name="Yu X.-Y."/>
        </authorList>
    </citation>
    <scope>NUCLEOTIDE SEQUENCE [LARGE SCALE GENOMIC DNA]</scope>
    <source>
        <strain evidence="3">ZYSR67-Z</strain>
    </source>
</reference>
<dbReference type="Proteomes" id="UP000655550">
    <property type="component" value="Unassembled WGS sequence"/>
</dbReference>
<keyword evidence="4" id="KW-1185">Reference proteome</keyword>
<dbReference type="Pfam" id="PF11197">
    <property type="entry name" value="DUF2835"/>
    <property type="match status" value="1"/>
</dbReference>
<name>A0A2I0CTN2_9PSED</name>
<sequence length="75" mass="8240">MPSLILDIAVSSDLYLAVYQGRANRILLRSRDGRKVSLPAARLQPYLTHAGIHGSFELEFSSDGKLLRLSRLTGG</sequence>
<gene>
    <name evidence="2" type="ORF">CW360_03160</name>
    <name evidence="1" type="ORF">GCM10007363_23940</name>
</gene>
<evidence type="ECO:0000313" key="2">
    <source>
        <dbReference type="EMBL" id="PKF72727.1"/>
    </source>
</evidence>
<evidence type="ECO:0000313" key="1">
    <source>
        <dbReference type="EMBL" id="GGH95208.1"/>
    </source>
</evidence>
<evidence type="ECO:0000313" key="4">
    <source>
        <dbReference type="Proteomes" id="UP000655550"/>
    </source>
</evidence>
<dbReference type="Proteomes" id="UP000242861">
    <property type="component" value="Unassembled WGS sequence"/>
</dbReference>